<evidence type="ECO:0000256" key="6">
    <source>
        <dbReference type="SAM" id="SignalP"/>
    </source>
</evidence>
<evidence type="ECO:0000256" key="1">
    <source>
        <dbReference type="ARBA" id="ARBA00011079"/>
    </source>
</evidence>
<organism evidence="7 8">
    <name type="scientific">Eucalyptus globulus</name>
    <name type="common">Tasmanian blue gum</name>
    <dbReference type="NCBI Taxonomy" id="34317"/>
    <lineage>
        <taxon>Eukaryota</taxon>
        <taxon>Viridiplantae</taxon>
        <taxon>Streptophyta</taxon>
        <taxon>Embryophyta</taxon>
        <taxon>Tracheophyta</taxon>
        <taxon>Spermatophyta</taxon>
        <taxon>Magnoliopsida</taxon>
        <taxon>eudicotyledons</taxon>
        <taxon>Gunneridae</taxon>
        <taxon>Pentapetalae</taxon>
        <taxon>rosids</taxon>
        <taxon>malvids</taxon>
        <taxon>Myrtales</taxon>
        <taxon>Myrtaceae</taxon>
        <taxon>Myrtoideae</taxon>
        <taxon>Eucalypteae</taxon>
        <taxon>Eucalyptus</taxon>
    </lineage>
</organism>
<keyword evidence="4" id="KW-0378">Hydrolase</keyword>
<dbReference type="GO" id="GO:0006508">
    <property type="term" value="P:proteolysis"/>
    <property type="evidence" value="ECO:0007669"/>
    <property type="project" value="UniProtKB-KW"/>
</dbReference>
<dbReference type="SUPFAM" id="SSF53474">
    <property type="entry name" value="alpha/beta-Hydrolases"/>
    <property type="match status" value="1"/>
</dbReference>
<evidence type="ECO:0000256" key="4">
    <source>
        <dbReference type="ARBA" id="ARBA00022801"/>
    </source>
</evidence>
<keyword evidence="8" id="KW-1185">Reference proteome</keyword>
<keyword evidence="3 6" id="KW-0732">Signal</keyword>
<accession>A0ABD3IWR0</accession>
<dbReference type="PANTHER" id="PTHR11010:SF96">
    <property type="entry name" value="LYSOSOMAL PRO-X CARBOXYPEPTIDASE-LIKE ISOFORM X1"/>
    <property type="match status" value="1"/>
</dbReference>
<dbReference type="InterPro" id="IPR042269">
    <property type="entry name" value="Ser_carbopepase_S28_SKS"/>
</dbReference>
<dbReference type="EMBL" id="JBJKBG010000010">
    <property type="protein sequence ID" value="KAL3718219.1"/>
    <property type="molecule type" value="Genomic_DNA"/>
</dbReference>
<dbReference type="InterPro" id="IPR029058">
    <property type="entry name" value="AB_hydrolase_fold"/>
</dbReference>
<dbReference type="Gene3D" id="3.40.50.1820">
    <property type="entry name" value="alpha/beta hydrolase"/>
    <property type="match status" value="1"/>
</dbReference>
<dbReference type="AlphaFoldDB" id="A0ABD3IWR0"/>
<evidence type="ECO:0000313" key="7">
    <source>
        <dbReference type="EMBL" id="KAL3718219.1"/>
    </source>
</evidence>
<evidence type="ECO:0000256" key="5">
    <source>
        <dbReference type="ARBA" id="ARBA00023180"/>
    </source>
</evidence>
<comment type="caution">
    <text evidence="7">The sequence shown here is derived from an EMBL/GenBank/DDBJ whole genome shotgun (WGS) entry which is preliminary data.</text>
</comment>
<feature type="chain" id="PRO_5044795066" description="Lysosomal Pro-X carboxypeptidase" evidence="6">
    <location>
        <begin position="28"/>
        <end position="506"/>
    </location>
</feature>
<protein>
    <recommendedName>
        <fullName evidence="9">Lysosomal Pro-X carboxypeptidase</fullName>
    </recommendedName>
</protein>
<feature type="signal peptide" evidence="6">
    <location>
        <begin position="1"/>
        <end position="27"/>
    </location>
</feature>
<comment type="similarity">
    <text evidence="1">Belongs to the peptidase S28 family.</text>
</comment>
<dbReference type="PANTHER" id="PTHR11010">
    <property type="entry name" value="PROTEASE S28 PRO-X CARBOXYPEPTIDASE-RELATED"/>
    <property type="match status" value="1"/>
</dbReference>
<proteinExistence type="inferred from homology"/>
<dbReference type="GO" id="GO:0008233">
    <property type="term" value="F:peptidase activity"/>
    <property type="evidence" value="ECO:0007669"/>
    <property type="project" value="UniProtKB-KW"/>
</dbReference>
<evidence type="ECO:0008006" key="9">
    <source>
        <dbReference type="Google" id="ProtNLM"/>
    </source>
</evidence>
<sequence>MITNPGMSSHRRLWIALLLLSASVATAHVLDDVDIPKLGMSRPEFLLDPARAVQASVAEDFVTFFYNQTLDHFNYGPESYTAFNQRYVVNSKYWGGADSGAPIFAFFGAEAAIDGDMANVGFLTDNAAQFRALLVYIEHRFYGKSIPYGMTLKKALSDPNIRGYFSSAQALADYAEILIHLKQKLKAEHSPIIVLGGSYGGMLASWFRLKYPHVALGALASSAPILYFDDIIPQDAYYSVVAKSFLESSSSCHQTIRRSWEEIDRVASEPRGLTKLSNTFKTCSPLQSSSELKKYLRFLYAQVVQYNDPSTQPLKLMCDAVNGVPPRKGLLQKIFAGLVAINGNLTCYVNAPPSGTFAQTLLGWSWQTCTEMVIPMGITRNTMFPPKPFNLNSFSNACKSVFGVPPRPHWVTTYFGGHDIKLILHRFASNIIFSNGLQDPYSSGGVLKNISSTVVAIYTAKGSHTLDILGADKSDPDWLVEQRKTEVRIMKKWLAKYYADLHAFGN</sequence>
<dbReference type="Pfam" id="PF05577">
    <property type="entry name" value="Peptidase_S28"/>
    <property type="match status" value="1"/>
</dbReference>
<evidence type="ECO:0000313" key="8">
    <source>
        <dbReference type="Proteomes" id="UP001634007"/>
    </source>
</evidence>
<name>A0ABD3IWR0_EUCGL</name>
<dbReference type="Gene3D" id="1.20.120.980">
    <property type="entry name" value="Serine carboxypeptidase S28, SKS domain"/>
    <property type="match status" value="1"/>
</dbReference>
<keyword evidence="5" id="KW-0325">Glycoprotein</keyword>
<reference evidence="7 8" key="1">
    <citation type="submission" date="2024-11" db="EMBL/GenBank/DDBJ databases">
        <title>Chromosome-level genome assembly of Eucalyptus globulus Labill. provides insights into its genome evolution.</title>
        <authorList>
            <person name="Li X."/>
        </authorList>
    </citation>
    <scope>NUCLEOTIDE SEQUENCE [LARGE SCALE GENOMIC DNA]</scope>
    <source>
        <strain evidence="7">CL2024</strain>
        <tissue evidence="7">Fresh tender leaves</tissue>
    </source>
</reference>
<keyword evidence="2" id="KW-0645">Protease</keyword>
<gene>
    <name evidence="7" type="ORF">ACJRO7_003366</name>
</gene>
<evidence type="ECO:0000256" key="2">
    <source>
        <dbReference type="ARBA" id="ARBA00022670"/>
    </source>
</evidence>
<dbReference type="InterPro" id="IPR008758">
    <property type="entry name" value="Peptidase_S28"/>
</dbReference>
<evidence type="ECO:0000256" key="3">
    <source>
        <dbReference type="ARBA" id="ARBA00022729"/>
    </source>
</evidence>
<dbReference type="Proteomes" id="UP001634007">
    <property type="component" value="Unassembled WGS sequence"/>
</dbReference>